<keyword evidence="6" id="KW-0482">Metalloprotease</keyword>
<keyword evidence="5" id="KW-0862">Zinc</keyword>
<dbReference type="GO" id="GO:0046872">
    <property type="term" value="F:metal ion binding"/>
    <property type="evidence" value="ECO:0007669"/>
    <property type="project" value="UniProtKB-KW"/>
</dbReference>
<dbReference type="AlphaFoldDB" id="E6PMK7"/>
<evidence type="ECO:0000256" key="2">
    <source>
        <dbReference type="ARBA" id="ARBA00022670"/>
    </source>
</evidence>
<evidence type="ECO:0000313" key="8">
    <source>
        <dbReference type="EMBL" id="CBH96159.1"/>
    </source>
</evidence>
<proteinExistence type="predicted"/>
<dbReference type="EMBL" id="CABM01000021">
    <property type="protein sequence ID" value="CBH96159.1"/>
    <property type="molecule type" value="Genomic_DNA"/>
</dbReference>
<name>E6PMK7_9ZZZZ</name>
<evidence type="ECO:0000256" key="3">
    <source>
        <dbReference type="ARBA" id="ARBA00022723"/>
    </source>
</evidence>
<evidence type="ECO:0000256" key="6">
    <source>
        <dbReference type="ARBA" id="ARBA00023049"/>
    </source>
</evidence>
<evidence type="ECO:0000256" key="1">
    <source>
        <dbReference type="ARBA" id="ARBA00001947"/>
    </source>
</evidence>
<dbReference type="Gene3D" id="3.10.450.350">
    <property type="match status" value="2"/>
</dbReference>
<keyword evidence="4" id="KW-0378">Hydrolase</keyword>
<dbReference type="InterPro" id="IPR050570">
    <property type="entry name" value="Cell_wall_metabolism_enzyme"/>
</dbReference>
<dbReference type="SUPFAM" id="SSF51261">
    <property type="entry name" value="Duplicated hybrid motif"/>
    <property type="match status" value="1"/>
</dbReference>
<keyword evidence="3" id="KW-0479">Metal-binding</keyword>
<dbReference type="Gene3D" id="2.70.70.10">
    <property type="entry name" value="Glucose Permease (Domain IIA)"/>
    <property type="match status" value="1"/>
</dbReference>
<evidence type="ECO:0000259" key="7">
    <source>
        <dbReference type="Pfam" id="PF01551"/>
    </source>
</evidence>
<sequence length="492" mass="52501">MSFIAKTSAQLRAGMLQLREAVEGHPGRVTAAVGSVLLLTSATAFGLAEYGPQPQLPPATTLTVPLSLDLTPQAQALEDQPPSVYATAYVQAGDTVESLLRRLQVTDPAQLRQLAANADLHALLAEPGHVVTAQVNSLGELVRLQARLPQVTKALTAKDQSAAVHSANLAPAQPAEQPWRLLTLVSQPDGAFQSEVTQQTAQAQLRMATGVVRSTLFAAADAAGMPDSVATQMVNLFAGEVNFRRDLRPGDRFTVAYRVYEAQGQVLRVGRIVSAEIINQGHVHSAVWFSPPGHPQAAGYYNPKGGSLARAFLLSPLPYDRITSGWGWRTNPVLHFHEFHKGIDLAIPVGTPVKTIADGRVVYAGWGTGYGKYVKVVHPDGFATIYSHLSKFEVHVGEPVKQGEVVALSGNTGWSTGPHLYFQFFVNGTPVNPLTIAHYSPKGMSVPAALRTEFFAQTATPRQMLALVPGPEVASVNASGTPDARGTSQQQG</sequence>
<dbReference type="CDD" id="cd12797">
    <property type="entry name" value="M23_peptidase"/>
    <property type="match status" value="1"/>
</dbReference>
<keyword evidence="2" id="KW-0645">Protease</keyword>
<accession>E6PMK7</accession>
<evidence type="ECO:0000256" key="5">
    <source>
        <dbReference type="ARBA" id="ARBA00022833"/>
    </source>
</evidence>
<evidence type="ECO:0000256" key="4">
    <source>
        <dbReference type="ARBA" id="ARBA00022801"/>
    </source>
</evidence>
<feature type="domain" description="M23ase beta-sheet core" evidence="7">
    <location>
        <begin position="339"/>
        <end position="433"/>
    </location>
</feature>
<gene>
    <name evidence="8" type="ORF">CARN2_1149</name>
</gene>
<dbReference type="PANTHER" id="PTHR21666:SF288">
    <property type="entry name" value="CELL DIVISION PROTEIN YTFB"/>
    <property type="match status" value="1"/>
</dbReference>
<dbReference type="GO" id="GO:0004222">
    <property type="term" value="F:metalloendopeptidase activity"/>
    <property type="evidence" value="ECO:0007669"/>
    <property type="project" value="TreeGrafter"/>
</dbReference>
<reference evidence="8" key="1">
    <citation type="submission" date="2009-10" db="EMBL/GenBank/DDBJ databases">
        <title>Diversity of trophic interactions inside an arsenic-rich microbial ecosystem.</title>
        <authorList>
            <person name="Bertin P.N."/>
            <person name="Heinrich-Salmeron A."/>
            <person name="Pelletier E."/>
            <person name="Goulhen-Chollet F."/>
            <person name="Arsene-Ploetze F."/>
            <person name="Gallien S."/>
            <person name="Calteau A."/>
            <person name="Vallenet D."/>
            <person name="Casiot C."/>
            <person name="Chane-Woon-Ming B."/>
            <person name="Giloteaux L."/>
            <person name="Barakat M."/>
            <person name="Bonnefoy V."/>
            <person name="Bruneel O."/>
            <person name="Chandler M."/>
            <person name="Cleiss J."/>
            <person name="Duran R."/>
            <person name="Elbaz-Poulichet F."/>
            <person name="Fonknechten N."/>
            <person name="Lauga B."/>
            <person name="Mornico D."/>
            <person name="Ortet P."/>
            <person name="Schaeffer C."/>
            <person name="Siguier P."/>
            <person name="Alexander Thil Smith A."/>
            <person name="Van Dorsselaer A."/>
            <person name="Weissenbach J."/>
            <person name="Medigue C."/>
            <person name="Le Paslier D."/>
        </authorList>
    </citation>
    <scope>NUCLEOTIDE SEQUENCE</scope>
</reference>
<dbReference type="PANTHER" id="PTHR21666">
    <property type="entry name" value="PEPTIDASE-RELATED"/>
    <property type="match status" value="1"/>
</dbReference>
<dbReference type="Pfam" id="PF01551">
    <property type="entry name" value="Peptidase_M23"/>
    <property type="match status" value="1"/>
</dbReference>
<organism evidence="8">
    <name type="scientific">mine drainage metagenome</name>
    <dbReference type="NCBI Taxonomy" id="410659"/>
    <lineage>
        <taxon>unclassified sequences</taxon>
        <taxon>metagenomes</taxon>
        <taxon>ecological metagenomes</taxon>
    </lineage>
</organism>
<protein>
    <submittedName>
        <fullName evidence="8">Putative Peptidase M23B</fullName>
    </submittedName>
</protein>
<dbReference type="GO" id="GO:0006508">
    <property type="term" value="P:proteolysis"/>
    <property type="evidence" value="ECO:0007669"/>
    <property type="project" value="UniProtKB-KW"/>
</dbReference>
<comment type="caution">
    <text evidence="8">The sequence shown here is derived from an EMBL/GenBank/DDBJ whole genome shotgun (WGS) entry which is preliminary data.</text>
</comment>
<dbReference type="InterPro" id="IPR011055">
    <property type="entry name" value="Dup_hybrid_motif"/>
</dbReference>
<dbReference type="InterPro" id="IPR016047">
    <property type="entry name" value="M23ase_b-sheet_dom"/>
</dbReference>
<comment type="cofactor">
    <cofactor evidence="1">
        <name>Zn(2+)</name>
        <dbReference type="ChEBI" id="CHEBI:29105"/>
    </cofactor>
</comment>